<comment type="caution">
    <text evidence="3">The sequence shown here is derived from an EMBL/GenBank/DDBJ whole genome shotgun (WGS) entry which is preliminary data.</text>
</comment>
<reference evidence="4" key="1">
    <citation type="journal article" date="2019" name="Int. J. Syst. Evol. Microbiol.">
        <title>The Global Catalogue of Microorganisms (GCM) 10K type strain sequencing project: providing services to taxonomists for standard genome sequencing and annotation.</title>
        <authorList>
            <consortium name="The Broad Institute Genomics Platform"/>
            <consortium name="The Broad Institute Genome Sequencing Center for Infectious Disease"/>
            <person name="Wu L."/>
            <person name="Ma J."/>
        </authorList>
    </citation>
    <scope>NUCLEOTIDE SEQUENCE [LARGE SCALE GENOMIC DNA]</scope>
    <source>
        <strain evidence="4">KCTC 13528</strain>
    </source>
</reference>
<dbReference type="Pfam" id="PF00903">
    <property type="entry name" value="Glyoxalase"/>
    <property type="match status" value="1"/>
</dbReference>
<organism evidence="3 4">
    <name type="scientific">Jeotgalibacillus terrae</name>
    <dbReference type="NCBI Taxonomy" id="587735"/>
    <lineage>
        <taxon>Bacteria</taxon>
        <taxon>Bacillati</taxon>
        <taxon>Bacillota</taxon>
        <taxon>Bacilli</taxon>
        <taxon>Bacillales</taxon>
        <taxon>Caryophanaceae</taxon>
        <taxon>Jeotgalibacillus</taxon>
    </lineage>
</organism>
<dbReference type="CDD" id="cd06587">
    <property type="entry name" value="VOC"/>
    <property type="match status" value="1"/>
</dbReference>
<protein>
    <submittedName>
        <fullName evidence="3">VOC family protein</fullName>
    </submittedName>
</protein>
<proteinExistence type="predicted"/>
<dbReference type="RefSeq" id="WP_204730913.1">
    <property type="nucleotide sequence ID" value="NZ_JAFBDK010000029.1"/>
</dbReference>
<dbReference type="InterPro" id="IPR004360">
    <property type="entry name" value="Glyas_Fos-R_dOase_dom"/>
</dbReference>
<evidence type="ECO:0000313" key="4">
    <source>
        <dbReference type="Proteomes" id="UP001597561"/>
    </source>
</evidence>
<dbReference type="InterPro" id="IPR037523">
    <property type="entry name" value="VOC_core"/>
</dbReference>
<dbReference type="EMBL" id="JBHUPG010000023">
    <property type="protein sequence ID" value="MFD2912818.1"/>
    <property type="molecule type" value="Genomic_DNA"/>
</dbReference>
<dbReference type="PANTHER" id="PTHR36503">
    <property type="entry name" value="BLR2520 PROTEIN"/>
    <property type="match status" value="1"/>
</dbReference>
<name>A0ABW5ZLL8_9BACL</name>
<dbReference type="PANTHER" id="PTHR36503:SF1">
    <property type="entry name" value="BLR2520 PROTEIN"/>
    <property type="match status" value="1"/>
</dbReference>
<accession>A0ABW5ZLL8</accession>
<keyword evidence="4" id="KW-1185">Reference proteome</keyword>
<dbReference type="Gene3D" id="3.10.180.10">
    <property type="entry name" value="2,3-Dihydroxybiphenyl 1,2-Dioxygenase, domain 1"/>
    <property type="match status" value="1"/>
</dbReference>
<dbReference type="SUPFAM" id="SSF54593">
    <property type="entry name" value="Glyoxalase/Bleomycin resistance protein/Dihydroxybiphenyl dioxygenase"/>
    <property type="match status" value="1"/>
</dbReference>
<dbReference type="PROSITE" id="PS51819">
    <property type="entry name" value="VOC"/>
    <property type="match status" value="1"/>
</dbReference>
<dbReference type="Proteomes" id="UP001597561">
    <property type="component" value="Unassembled WGS sequence"/>
</dbReference>
<evidence type="ECO:0000256" key="1">
    <source>
        <dbReference type="SAM" id="MobiDB-lite"/>
    </source>
</evidence>
<gene>
    <name evidence="3" type="ORF">ACFS5P_13095</name>
</gene>
<sequence>MQLGAFSISLAVKDIQASKDFYEKLGFQTLGGDIEQNWLILKNGDTVIGLFQGMFEKNILTFNPGWDQNAENTDSFTDVRELQKQLKVAGVTLTSEADENGSGPASFTIEDPDGNPILIDQHR</sequence>
<feature type="domain" description="VOC" evidence="2">
    <location>
        <begin position="4"/>
        <end position="122"/>
    </location>
</feature>
<evidence type="ECO:0000313" key="3">
    <source>
        <dbReference type="EMBL" id="MFD2912818.1"/>
    </source>
</evidence>
<dbReference type="InterPro" id="IPR029068">
    <property type="entry name" value="Glyas_Bleomycin-R_OHBP_Dase"/>
</dbReference>
<evidence type="ECO:0000259" key="2">
    <source>
        <dbReference type="PROSITE" id="PS51819"/>
    </source>
</evidence>
<feature type="region of interest" description="Disordered" evidence="1">
    <location>
        <begin position="94"/>
        <end position="123"/>
    </location>
</feature>